<feature type="compositionally biased region" description="Polar residues" evidence="1">
    <location>
        <begin position="22"/>
        <end position="32"/>
    </location>
</feature>
<dbReference type="PROSITE" id="PS50914">
    <property type="entry name" value="BON"/>
    <property type="match status" value="1"/>
</dbReference>
<organism evidence="4 5">
    <name type="scientific">Paraburkholderia largidicola</name>
    <dbReference type="NCBI Taxonomy" id="3014751"/>
    <lineage>
        <taxon>Bacteria</taxon>
        <taxon>Pseudomonadati</taxon>
        <taxon>Pseudomonadota</taxon>
        <taxon>Betaproteobacteria</taxon>
        <taxon>Burkholderiales</taxon>
        <taxon>Burkholderiaceae</taxon>
        <taxon>Paraburkholderia</taxon>
    </lineage>
</organism>
<dbReference type="Pfam" id="PF04972">
    <property type="entry name" value="BON"/>
    <property type="match status" value="1"/>
</dbReference>
<accession>A0A7I8BQ27</accession>
<evidence type="ECO:0000256" key="2">
    <source>
        <dbReference type="SAM" id="SignalP"/>
    </source>
</evidence>
<protein>
    <recommendedName>
        <fullName evidence="3">BON domain-containing protein</fullName>
    </recommendedName>
</protein>
<dbReference type="Proteomes" id="UP000510888">
    <property type="component" value="Chromosome 2"/>
</dbReference>
<dbReference type="PANTHER" id="PTHR34606:SF15">
    <property type="entry name" value="BON DOMAIN-CONTAINING PROTEIN"/>
    <property type="match status" value="1"/>
</dbReference>
<feature type="chain" id="PRO_5029469161" description="BON domain-containing protein" evidence="2">
    <location>
        <begin position="24"/>
        <end position="112"/>
    </location>
</feature>
<evidence type="ECO:0000313" key="5">
    <source>
        <dbReference type="Proteomes" id="UP000510888"/>
    </source>
</evidence>
<feature type="signal peptide" evidence="2">
    <location>
        <begin position="1"/>
        <end position="23"/>
    </location>
</feature>
<name>A0A7I8BQ27_9BURK</name>
<evidence type="ECO:0000259" key="3">
    <source>
        <dbReference type="PROSITE" id="PS50914"/>
    </source>
</evidence>
<evidence type="ECO:0000313" key="4">
    <source>
        <dbReference type="EMBL" id="BCF90907.1"/>
    </source>
</evidence>
<dbReference type="PANTHER" id="PTHR34606">
    <property type="entry name" value="BON DOMAIN-CONTAINING PROTEIN"/>
    <property type="match status" value="1"/>
</dbReference>
<dbReference type="InterPro" id="IPR007055">
    <property type="entry name" value="BON_dom"/>
</dbReference>
<evidence type="ECO:0000256" key="1">
    <source>
        <dbReference type="SAM" id="MobiDB-lite"/>
    </source>
</evidence>
<proteinExistence type="predicted"/>
<keyword evidence="5" id="KW-1185">Reference proteome</keyword>
<feature type="domain" description="BON" evidence="3">
    <location>
        <begin position="40"/>
        <end position="108"/>
    </location>
</feature>
<feature type="region of interest" description="Disordered" evidence="1">
    <location>
        <begin position="21"/>
        <end position="42"/>
    </location>
</feature>
<dbReference type="KEGG" id="plad:PPGU16_39740"/>
<dbReference type="EMBL" id="AP023175">
    <property type="protein sequence ID" value="BCF90907.1"/>
    <property type="molecule type" value="Genomic_DNA"/>
</dbReference>
<dbReference type="RefSeq" id="WP_180724543.1">
    <property type="nucleotide sequence ID" value="NZ_AP023175.1"/>
</dbReference>
<reference evidence="4 5" key="1">
    <citation type="journal article" date="2020" name="Genes (Basel)">
        <title>Genomic Comparison of Insect Gut Symbionts from Divergent Burkholderia Subclades.</title>
        <authorList>
            <person name="Takeshita K."/>
            <person name="Kikuchi Y."/>
        </authorList>
    </citation>
    <scope>NUCLEOTIDE SEQUENCE [LARGE SCALE GENOMIC DNA]</scope>
    <source>
        <strain evidence="4 5">PGU16</strain>
    </source>
</reference>
<keyword evidence="2" id="KW-0732">Signal</keyword>
<dbReference type="InterPro" id="IPR051686">
    <property type="entry name" value="Lipoprotein_DolP"/>
</dbReference>
<gene>
    <name evidence="4" type="ORF">PPGU16_39740</name>
</gene>
<dbReference type="AlphaFoldDB" id="A0A7I8BQ27"/>
<dbReference type="Gene3D" id="3.30.1340.30">
    <property type="match status" value="1"/>
</dbReference>
<sequence length="112" mass="11556">MNKRLLCALLVGIAMSVPVASHAQTDDSQATHASKKATPADRALGKAVRRALAKAQGFDVSGVFVRARGGAVTLSGTVKTGEQIQQAEEVTKTVQGVTSVNNKLSLFHGGNG</sequence>